<protein>
    <submittedName>
        <fullName evidence="1">Uncharacterized protein</fullName>
    </submittedName>
</protein>
<comment type="caution">
    <text evidence="1">The sequence shown here is derived from an EMBL/GenBank/DDBJ whole genome shotgun (WGS) entry which is preliminary data.</text>
</comment>
<proteinExistence type="predicted"/>
<keyword evidence="2" id="KW-1185">Reference proteome</keyword>
<evidence type="ECO:0000313" key="1">
    <source>
        <dbReference type="EMBL" id="GIY52638.1"/>
    </source>
</evidence>
<gene>
    <name evidence="1" type="ORF">CEXT_215641</name>
</gene>
<dbReference type="Proteomes" id="UP001054945">
    <property type="component" value="Unassembled WGS sequence"/>
</dbReference>
<name>A0AAV4U4D9_CAEEX</name>
<dbReference type="EMBL" id="BPLR01012267">
    <property type="protein sequence ID" value="GIY52638.1"/>
    <property type="molecule type" value="Genomic_DNA"/>
</dbReference>
<sequence length="75" mass="8593">MLPEPYAIIKQTRFSLPEFLQFDFKDVRLLLWTSCKDREEGVDGKHRPPLWKTPNFGGLFSFSASSSAKASEKTI</sequence>
<organism evidence="1 2">
    <name type="scientific">Caerostris extrusa</name>
    <name type="common">Bark spider</name>
    <name type="synonym">Caerostris bankana</name>
    <dbReference type="NCBI Taxonomy" id="172846"/>
    <lineage>
        <taxon>Eukaryota</taxon>
        <taxon>Metazoa</taxon>
        <taxon>Ecdysozoa</taxon>
        <taxon>Arthropoda</taxon>
        <taxon>Chelicerata</taxon>
        <taxon>Arachnida</taxon>
        <taxon>Araneae</taxon>
        <taxon>Araneomorphae</taxon>
        <taxon>Entelegynae</taxon>
        <taxon>Araneoidea</taxon>
        <taxon>Araneidae</taxon>
        <taxon>Caerostris</taxon>
    </lineage>
</organism>
<accession>A0AAV4U4D9</accession>
<dbReference type="AlphaFoldDB" id="A0AAV4U4D9"/>
<evidence type="ECO:0000313" key="2">
    <source>
        <dbReference type="Proteomes" id="UP001054945"/>
    </source>
</evidence>
<reference evidence="1 2" key="1">
    <citation type="submission" date="2021-06" db="EMBL/GenBank/DDBJ databases">
        <title>Caerostris extrusa draft genome.</title>
        <authorList>
            <person name="Kono N."/>
            <person name="Arakawa K."/>
        </authorList>
    </citation>
    <scope>NUCLEOTIDE SEQUENCE [LARGE SCALE GENOMIC DNA]</scope>
</reference>